<dbReference type="OrthoDB" id="111095at2157"/>
<dbReference type="Gene3D" id="3.40.710.10">
    <property type="entry name" value="DD-peptidase/beta-lactamase superfamily"/>
    <property type="match status" value="1"/>
</dbReference>
<dbReference type="RefSeq" id="WP_006630780.1">
    <property type="nucleotide sequence ID" value="NZ_AOJD01000082.1"/>
</dbReference>
<gene>
    <name evidence="3" type="ORF">C472_15774</name>
</gene>
<name>M0DA41_9EURY</name>
<keyword evidence="1" id="KW-0472">Membrane</keyword>
<proteinExistence type="predicted"/>
<evidence type="ECO:0000313" key="4">
    <source>
        <dbReference type="Proteomes" id="UP000011523"/>
    </source>
</evidence>
<reference evidence="3 4" key="1">
    <citation type="journal article" date="2014" name="PLoS Genet.">
        <title>Phylogenetically driven sequencing of extremely halophilic archaea reveals strategies for static and dynamic osmo-response.</title>
        <authorList>
            <person name="Becker E.A."/>
            <person name="Seitzer P.M."/>
            <person name="Tritt A."/>
            <person name="Larsen D."/>
            <person name="Krusor M."/>
            <person name="Yao A.I."/>
            <person name="Wu D."/>
            <person name="Madern D."/>
            <person name="Eisen J.A."/>
            <person name="Darling A.E."/>
            <person name="Facciotti M.T."/>
        </authorList>
    </citation>
    <scope>NUCLEOTIDE SEQUENCE [LARGE SCALE GENOMIC DNA]</scope>
    <source>
        <strain evidence="3 4">DSM 14210</strain>
    </source>
</reference>
<comment type="caution">
    <text evidence="3">The sequence shown here is derived from an EMBL/GenBank/DDBJ whole genome shotgun (WGS) entry which is preliminary data.</text>
</comment>
<keyword evidence="1" id="KW-0812">Transmembrane</keyword>
<keyword evidence="4" id="KW-1185">Reference proteome</keyword>
<evidence type="ECO:0000259" key="2">
    <source>
        <dbReference type="Pfam" id="PF00144"/>
    </source>
</evidence>
<dbReference type="PATRIC" id="fig|1227485.3.peg.3070"/>
<dbReference type="Proteomes" id="UP000011523">
    <property type="component" value="Unassembled WGS sequence"/>
</dbReference>
<feature type="transmembrane region" description="Helical" evidence="1">
    <location>
        <begin position="473"/>
        <end position="492"/>
    </location>
</feature>
<protein>
    <submittedName>
        <fullName evidence="3">Penicillin-binding protein, beta-lactamase class c</fullName>
    </submittedName>
</protein>
<dbReference type="PANTHER" id="PTHR46825">
    <property type="entry name" value="D-ALANYL-D-ALANINE-CARBOXYPEPTIDASE/ENDOPEPTIDASE AMPH"/>
    <property type="match status" value="1"/>
</dbReference>
<feature type="domain" description="Beta-lactamase-related" evidence="2">
    <location>
        <begin position="1"/>
        <end position="268"/>
    </location>
</feature>
<feature type="transmembrane region" description="Helical" evidence="1">
    <location>
        <begin position="434"/>
        <end position="453"/>
    </location>
</feature>
<evidence type="ECO:0000256" key="1">
    <source>
        <dbReference type="SAM" id="Phobius"/>
    </source>
</evidence>
<feature type="transmembrane region" description="Helical" evidence="1">
    <location>
        <begin position="504"/>
        <end position="524"/>
    </location>
</feature>
<feature type="non-terminal residue" evidence="3">
    <location>
        <position position="1"/>
    </location>
</feature>
<sequence>PVVWTAIARLAGDGEVDLETPVSEYLEDDLVNWEDPVTLANLATHTGGFESTNRGMWYADPADVQSLQSHLAPMPAQVRAPSTLGSYSNHGAALAGQVLASVAGDRFPAVMEDELLGPTGMETSSFRQPLSDELYSAHATGHDGGLDAKFAGLGISPAGALSASAADMARFMQLHVNSGIIDGEQVLDAEVIDLIQRQWFTHHETLAGTALGFIERHDADIRAIGHNGGTPTFHSNLILVPEVGFGLFISFNSANATAPRESIPETILEEYFSGDDTVVPEPTGSPTHADELLGTYRSLKVGETTHDSLVTTLQAPTTEIRIAEDGALLTGDEDDPSRWVEIEPMLFQNEDTGRKIAFGTTDGSVTHLFISGSVTAQERIEWNESTPAHLLFLGVSLVGLASGHTYWSPSRENGETRREWVVSLREDREKMSKAFVYAGSTAFLAFIVVTMLYLSFDTFGFLSDPSVHYRTLFILPSLGAVTGIISVGLAVDRWRSDDWSSVNRIHYALVAGALVAMTAFLRHWNLLLPR</sequence>
<keyword evidence="1" id="KW-1133">Transmembrane helix</keyword>
<accession>M0DA41</accession>
<evidence type="ECO:0000313" key="3">
    <source>
        <dbReference type="EMBL" id="ELZ32341.1"/>
    </source>
</evidence>
<dbReference type="AlphaFoldDB" id="M0DA41"/>
<dbReference type="SUPFAM" id="SSF56601">
    <property type="entry name" value="beta-lactamase/transpeptidase-like"/>
    <property type="match status" value="1"/>
</dbReference>
<organism evidence="3 4">
    <name type="scientific">Halorubrum tebenquichense DSM 14210</name>
    <dbReference type="NCBI Taxonomy" id="1227485"/>
    <lineage>
        <taxon>Archaea</taxon>
        <taxon>Methanobacteriati</taxon>
        <taxon>Methanobacteriota</taxon>
        <taxon>Stenosarchaea group</taxon>
        <taxon>Halobacteria</taxon>
        <taxon>Halobacteriales</taxon>
        <taxon>Haloferacaceae</taxon>
        <taxon>Halorubrum</taxon>
    </lineage>
</organism>
<dbReference type="EMBL" id="AOJD01000082">
    <property type="protein sequence ID" value="ELZ32341.1"/>
    <property type="molecule type" value="Genomic_DNA"/>
</dbReference>
<dbReference type="InterPro" id="IPR050491">
    <property type="entry name" value="AmpC-like"/>
</dbReference>
<dbReference type="PANTHER" id="PTHR46825:SF9">
    <property type="entry name" value="BETA-LACTAMASE-RELATED DOMAIN-CONTAINING PROTEIN"/>
    <property type="match status" value="1"/>
</dbReference>
<dbReference type="Pfam" id="PF00144">
    <property type="entry name" value="Beta-lactamase"/>
    <property type="match status" value="1"/>
</dbReference>
<dbReference type="InterPro" id="IPR001466">
    <property type="entry name" value="Beta-lactam-related"/>
</dbReference>
<dbReference type="InterPro" id="IPR012338">
    <property type="entry name" value="Beta-lactam/transpept-like"/>
</dbReference>